<comment type="caution">
    <text evidence="2">The sequence shown here is derived from an EMBL/GenBank/DDBJ whole genome shotgun (WGS) entry which is preliminary data.</text>
</comment>
<feature type="region of interest" description="Disordered" evidence="1">
    <location>
        <begin position="1"/>
        <end position="32"/>
    </location>
</feature>
<dbReference type="AlphaFoldDB" id="X1CI75"/>
<evidence type="ECO:0000313" key="2">
    <source>
        <dbReference type="EMBL" id="GAH08001.1"/>
    </source>
</evidence>
<protein>
    <submittedName>
        <fullName evidence="2">Uncharacterized protein</fullName>
    </submittedName>
</protein>
<accession>X1CI75</accession>
<gene>
    <name evidence="2" type="ORF">S01H4_51803</name>
</gene>
<sequence>PFSLTPIPSPSGGIARIGRVGEKIFDHDPEER</sequence>
<name>X1CI75_9ZZZZ</name>
<evidence type="ECO:0000256" key="1">
    <source>
        <dbReference type="SAM" id="MobiDB-lite"/>
    </source>
</evidence>
<feature type="compositionally biased region" description="Basic and acidic residues" evidence="1">
    <location>
        <begin position="19"/>
        <end position="32"/>
    </location>
</feature>
<feature type="non-terminal residue" evidence="2">
    <location>
        <position position="1"/>
    </location>
</feature>
<reference evidence="2" key="1">
    <citation type="journal article" date="2014" name="Front. Microbiol.">
        <title>High frequency of phylogenetically diverse reductive dehalogenase-homologous genes in deep subseafloor sedimentary metagenomes.</title>
        <authorList>
            <person name="Kawai M."/>
            <person name="Futagami T."/>
            <person name="Toyoda A."/>
            <person name="Takaki Y."/>
            <person name="Nishi S."/>
            <person name="Hori S."/>
            <person name="Arai W."/>
            <person name="Tsubouchi T."/>
            <person name="Morono Y."/>
            <person name="Uchiyama I."/>
            <person name="Ito T."/>
            <person name="Fujiyama A."/>
            <person name="Inagaki F."/>
            <person name="Takami H."/>
        </authorList>
    </citation>
    <scope>NUCLEOTIDE SEQUENCE</scope>
    <source>
        <strain evidence="2">Expedition CK06-06</strain>
    </source>
</reference>
<organism evidence="2">
    <name type="scientific">marine sediment metagenome</name>
    <dbReference type="NCBI Taxonomy" id="412755"/>
    <lineage>
        <taxon>unclassified sequences</taxon>
        <taxon>metagenomes</taxon>
        <taxon>ecological metagenomes</taxon>
    </lineage>
</organism>
<proteinExistence type="predicted"/>
<dbReference type="EMBL" id="BART01029541">
    <property type="protein sequence ID" value="GAH08001.1"/>
    <property type="molecule type" value="Genomic_DNA"/>
</dbReference>